<organism evidence="1 2">
    <name type="scientific">Penicillium angulare</name>
    <dbReference type="NCBI Taxonomy" id="116970"/>
    <lineage>
        <taxon>Eukaryota</taxon>
        <taxon>Fungi</taxon>
        <taxon>Dikarya</taxon>
        <taxon>Ascomycota</taxon>
        <taxon>Pezizomycotina</taxon>
        <taxon>Eurotiomycetes</taxon>
        <taxon>Eurotiomycetidae</taxon>
        <taxon>Eurotiales</taxon>
        <taxon>Aspergillaceae</taxon>
        <taxon>Penicillium</taxon>
    </lineage>
</organism>
<accession>A0A9W9EVK6</accession>
<protein>
    <submittedName>
        <fullName evidence="1">Uncharacterized protein</fullName>
    </submittedName>
</protein>
<evidence type="ECO:0000313" key="2">
    <source>
        <dbReference type="Proteomes" id="UP001149165"/>
    </source>
</evidence>
<proteinExistence type="predicted"/>
<sequence>MPARADQFLSMIFKLPGFSKTTHDSCSSYKDTLAASSVIALVRPETRHKHLWQNEESDTIKRNSENFDGLFVTNIHQGPKNYNYH</sequence>
<name>A0A9W9EVK6_9EURO</name>
<dbReference type="EMBL" id="JAPQKH010000007">
    <property type="protein sequence ID" value="KAJ5088670.1"/>
    <property type="molecule type" value="Genomic_DNA"/>
</dbReference>
<reference evidence="1" key="2">
    <citation type="journal article" date="2023" name="IMA Fungus">
        <title>Comparative genomic study of the Penicillium genus elucidates a diverse pangenome and 15 lateral gene transfer events.</title>
        <authorList>
            <person name="Petersen C."/>
            <person name="Sorensen T."/>
            <person name="Nielsen M.R."/>
            <person name="Sondergaard T.E."/>
            <person name="Sorensen J.L."/>
            <person name="Fitzpatrick D.A."/>
            <person name="Frisvad J.C."/>
            <person name="Nielsen K.L."/>
        </authorList>
    </citation>
    <scope>NUCLEOTIDE SEQUENCE</scope>
    <source>
        <strain evidence="1">IBT 30069</strain>
    </source>
</reference>
<evidence type="ECO:0000313" key="1">
    <source>
        <dbReference type="EMBL" id="KAJ5088670.1"/>
    </source>
</evidence>
<comment type="caution">
    <text evidence="1">The sequence shown here is derived from an EMBL/GenBank/DDBJ whole genome shotgun (WGS) entry which is preliminary data.</text>
</comment>
<dbReference type="AlphaFoldDB" id="A0A9W9EVK6"/>
<dbReference type="Proteomes" id="UP001149165">
    <property type="component" value="Unassembled WGS sequence"/>
</dbReference>
<keyword evidence="2" id="KW-1185">Reference proteome</keyword>
<gene>
    <name evidence="1" type="ORF">N7456_012286</name>
</gene>
<reference evidence="1" key="1">
    <citation type="submission" date="2022-11" db="EMBL/GenBank/DDBJ databases">
        <authorList>
            <person name="Petersen C."/>
        </authorList>
    </citation>
    <scope>NUCLEOTIDE SEQUENCE</scope>
    <source>
        <strain evidence="1">IBT 30069</strain>
    </source>
</reference>